<comment type="caution">
    <text evidence="10">The sequence shown here is derived from an EMBL/GenBank/DDBJ whole genome shotgun (WGS) entry which is preliminary data.</text>
</comment>
<dbReference type="GO" id="GO:0005524">
    <property type="term" value="F:ATP binding"/>
    <property type="evidence" value="ECO:0007669"/>
    <property type="project" value="UniProtKB-KW"/>
</dbReference>
<dbReference type="InterPro" id="IPR003439">
    <property type="entry name" value="ABC_transporter-like_ATP-bd"/>
</dbReference>
<dbReference type="InterPro" id="IPR003593">
    <property type="entry name" value="AAA+_ATPase"/>
</dbReference>
<dbReference type="InterPro" id="IPR027417">
    <property type="entry name" value="P-loop_NTPase"/>
</dbReference>
<keyword evidence="3" id="KW-0813">Transport</keyword>
<keyword evidence="4" id="KW-1003">Cell membrane</keyword>
<dbReference type="AlphaFoldDB" id="A0A6B1G4P5"/>
<evidence type="ECO:0000256" key="3">
    <source>
        <dbReference type="ARBA" id="ARBA00022448"/>
    </source>
</evidence>
<proteinExistence type="inferred from homology"/>
<evidence type="ECO:0000256" key="4">
    <source>
        <dbReference type="ARBA" id="ARBA00022475"/>
    </source>
</evidence>
<dbReference type="PROSITE" id="PS50893">
    <property type="entry name" value="ABC_TRANSPORTER_2"/>
    <property type="match status" value="1"/>
</dbReference>
<evidence type="ECO:0000256" key="6">
    <source>
        <dbReference type="ARBA" id="ARBA00022840"/>
    </source>
</evidence>
<keyword evidence="5" id="KW-0547">Nucleotide-binding</keyword>
<protein>
    <submittedName>
        <fullName evidence="10">ATP-binding cassette domain-containing protein</fullName>
    </submittedName>
</protein>
<accession>A0A6B1G4P5</accession>
<dbReference type="Gene3D" id="3.40.50.300">
    <property type="entry name" value="P-loop containing nucleotide triphosphate hydrolases"/>
    <property type="match status" value="1"/>
</dbReference>
<dbReference type="FunFam" id="3.40.50.300:FF:000224">
    <property type="entry name" value="Energy-coupling factor transporter ATP-binding protein EcfA"/>
    <property type="match status" value="1"/>
</dbReference>
<dbReference type="GO" id="GO:0043190">
    <property type="term" value="C:ATP-binding cassette (ABC) transporter complex"/>
    <property type="evidence" value="ECO:0007669"/>
    <property type="project" value="TreeGrafter"/>
</dbReference>
<dbReference type="InterPro" id="IPR015856">
    <property type="entry name" value="ABC_transpr_CbiO/EcfA_su"/>
</dbReference>
<dbReference type="CDD" id="cd03225">
    <property type="entry name" value="ABC_cobalt_CbiO_domain1"/>
    <property type="match status" value="1"/>
</dbReference>
<dbReference type="PANTHER" id="PTHR43553">
    <property type="entry name" value="HEAVY METAL TRANSPORTER"/>
    <property type="match status" value="1"/>
</dbReference>
<dbReference type="EMBL" id="VYDA01000608">
    <property type="protein sequence ID" value="MYH63400.1"/>
    <property type="molecule type" value="Genomic_DNA"/>
</dbReference>
<comment type="subcellular location">
    <subcellularLocation>
        <location evidence="1">Cell membrane</location>
    </subcellularLocation>
</comment>
<evidence type="ECO:0000256" key="5">
    <source>
        <dbReference type="ARBA" id="ARBA00022741"/>
    </source>
</evidence>
<dbReference type="PANTHER" id="PTHR43553:SF24">
    <property type="entry name" value="ENERGY-COUPLING FACTOR TRANSPORTER ATP-BINDING PROTEIN ECFA1"/>
    <property type="match status" value="1"/>
</dbReference>
<name>A0A6B1G4P5_9CHLR</name>
<evidence type="ECO:0000256" key="7">
    <source>
        <dbReference type="ARBA" id="ARBA00022967"/>
    </source>
</evidence>
<dbReference type="Pfam" id="PF00005">
    <property type="entry name" value="ABC_tran"/>
    <property type="match status" value="1"/>
</dbReference>
<keyword evidence="6 10" id="KW-0067">ATP-binding</keyword>
<keyword evidence="7" id="KW-1278">Translocase</keyword>
<dbReference type="InterPro" id="IPR050095">
    <property type="entry name" value="ECF_ABC_transporter_ATP-bd"/>
</dbReference>
<gene>
    <name evidence="10" type="ORF">F4148_17160</name>
</gene>
<evidence type="ECO:0000256" key="8">
    <source>
        <dbReference type="ARBA" id="ARBA00023136"/>
    </source>
</evidence>
<sequence length="353" mass="38636">MCRLRPCTARGQNCHARGSSSGIFSDRGATPDGAGCANCRGSSFSAQQVRVYIRLLALDRRRRHPGVWRASLIPGGSLKSEAIITTRDLSYSYPGGVAALSGVSLEILSGEFIAIIGSNGSGKTTLAKHFNGLLKPSQGHVIVDGLDTRTTRVSELSRIVGFVFQNPDHQIFGYSVWEEASFGLKLQRVDEESIEQQTTDALRAVALDGLRDRHPRALSRGQRQRLATASILALETPVLVLDEPTTGQDFISRRQIMELTVDLHAEGRTVIMVTHDMSLVAEYASRVIVMQDGKVLGDSPPKEAFEREEILMSTGLELPPVIRIARGLREYGFSDTPLTQAELVENLITAIRR</sequence>
<reference evidence="10" key="1">
    <citation type="submission" date="2019-09" db="EMBL/GenBank/DDBJ databases">
        <title>Characterisation of the sponge microbiome using genome-centric metagenomics.</title>
        <authorList>
            <person name="Engelberts J.P."/>
            <person name="Robbins S.J."/>
            <person name="De Goeij J.M."/>
            <person name="Aranda M."/>
            <person name="Bell S.C."/>
            <person name="Webster N.S."/>
        </authorList>
    </citation>
    <scope>NUCLEOTIDE SEQUENCE</scope>
    <source>
        <strain evidence="10">SB0675_bin_29</strain>
    </source>
</reference>
<organism evidence="10">
    <name type="scientific">Caldilineaceae bacterium SB0675_bin_29</name>
    <dbReference type="NCBI Taxonomy" id="2605266"/>
    <lineage>
        <taxon>Bacteria</taxon>
        <taxon>Bacillati</taxon>
        <taxon>Chloroflexota</taxon>
        <taxon>Caldilineae</taxon>
        <taxon>Caldilineales</taxon>
        <taxon>Caldilineaceae</taxon>
    </lineage>
</organism>
<feature type="domain" description="ABC transporter" evidence="9">
    <location>
        <begin position="84"/>
        <end position="317"/>
    </location>
</feature>
<dbReference type="SUPFAM" id="SSF52540">
    <property type="entry name" value="P-loop containing nucleoside triphosphate hydrolases"/>
    <property type="match status" value="1"/>
</dbReference>
<evidence type="ECO:0000313" key="10">
    <source>
        <dbReference type="EMBL" id="MYH63400.1"/>
    </source>
</evidence>
<comment type="similarity">
    <text evidence="2">Belongs to the ABC transporter superfamily.</text>
</comment>
<keyword evidence="8" id="KW-0472">Membrane</keyword>
<evidence type="ECO:0000259" key="9">
    <source>
        <dbReference type="PROSITE" id="PS50893"/>
    </source>
</evidence>
<dbReference type="SMART" id="SM00382">
    <property type="entry name" value="AAA"/>
    <property type="match status" value="1"/>
</dbReference>
<dbReference type="GO" id="GO:0016887">
    <property type="term" value="F:ATP hydrolysis activity"/>
    <property type="evidence" value="ECO:0007669"/>
    <property type="project" value="InterPro"/>
</dbReference>
<dbReference type="GO" id="GO:0042626">
    <property type="term" value="F:ATPase-coupled transmembrane transporter activity"/>
    <property type="evidence" value="ECO:0007669"/>
    <property type="project" value="TreeGrafter"/>
</dbReference>
<evidence type="ECO:0000256" key="1">
    <source>
        <dbReference type="ARBA" id="ARBA00004236"/>
    </source>
</evidence>
<evidence type="ECO:0000256" key="2">
    <source>
        <dbReference type="ARBA" id="ARBA00005417"/>
    </source>
</evidence>